<evidence type="ECO:0000313" key="2">
    <source>
        <dbReference type="EMBL" id="PBB07036.1"/>
    </source>
</evidence>
<sequence>MVHVLKREFIESFRSVRSALIILFLTLVAYYSSRFFQNNQVLINQFLSGENTVSIEDVYATAISFIIMAFGSLFVFSISHDIVNSETESRTIRLLVTKISRGQILLGKLLGVILFWWAVITISYIVIFAISGSWSINFYTQTLVLLFYFISFTMLISTIISKTKLSMFFGIMLGIALPVLNVAAIEIDKWYLIPAKYLLPFYYNDQLAMSFVPLIIGTAFFILSVFIIKRRDL</sequence>
<evidence type="ECO:0000256" key="1">
    <source>
        <dbReference type="SAM" id="Phobius"/>
    </source>
</evidence>
<comment type="caution">
    <text evidence="2">The sequence shown here is derived from an EMBL/GenBank/DDBJ whole genome shotgun (WGS) entry which is preliminary data.</text>
</comment>
<proteinExistence type="predicted"/>
<name>A0ABX4HUW1_9BACI</name>
<feature type="transmembrane region" description="Helical" evidence="1">
    <location>
        <begin position="136"/>
        <end position="156"/>
    </location>
</feature>
<dbReference type="EMBL" id="NSGH01000001">
    <property type="protein sequence ID" value="PBB07036.1"/>
    <property type="molecule type" value="Genomic_DNA"/>
</dbReference>
<evidence type="ECO:0000313" key="3">
    <source>
        <dbReference type="Proteomes" id="UP000217561"/>
    </source>
</evidence>
<dbReference type="Pfam" id="PF12679">
    <property type="entry name" value="ABC2_membrane_2"/>
    <property type="match status" value="1"/>
</dbReference>
<dbReference type="PANTHER" id="PTHR43471">
    <property type="entry name" value="ABC TRANSPORTER PERMEASE"/>
    <property type="match status" value="1"/>
</dbReference>
<feature type="transmembrane region" description="Helical" evidence="1">
    <location>
        <begin position="12"/>
        <end position="32"/>
    </location>
</feature>
<feature type="transmembrane region" description="Helical" evidence="1">
    <location>
        <begin position="207"/>
        <end position="228"/>
    </location>
</feature>
<protein>
    <recommendedName>
        <fullName evidence="4">ABC-2 type transport system permease protein</fullName>
    </recommendedName>
</protein>
<dbReference type="RefSeq" id="WP_095820951.1">
    <property type="nucleotide sequence ID" value="NZ_NSGH01000001.1"/>
</dbReference>
<keyword evidence="1" id="KW-0472">Membrane</keyword>
<keyword evidence="3" id="KW-1185">Reference proteome</keyword>
<gene>
    <name evidence="2" type="ORF">CKW00_00850</name>
</gene>
<keyword evidence="1" id="KW-1133">Transmembrane helix</keyword>
<organism evidence="2 3">
    <name type="scientific">Salimicrobium humidisoli</name>
    <dbReference type="NCBI Taxonomy" id="2029857"/>
    <lineage>
        <taxon>Bacteria</taxon>
        <taxon>Bacillati</taxon>
        <taxon>Bacillota</taxon>
        <taxon>Bacilli</taxon>
        <taxon>Bacillales</taxon>
        <taxon>Bacillaceae</taxon>
        <taxon>Salimicrobium</taxon>
    </lineage>
</organism>
<dbReference type="Proteomes" id="UP000217561">
    <property type="component" value="Unassembled WGS sequence"/>
</dbReference>
<keyword evidence="1" id="KW-0812">Transmembrane</keyword>
<evidence type="ECO:0008006" key="4">
    <source>
        <dbReference type="Google" id="ProtNLM"/>
    </source>
</evidence>
<feature type="transmembrane region" description="Helical" evidence="1">
    <location>
        <begin position="104"/>
        <end position="130"/>
    </location>
</feature>
<reference evidence="2 3" key="1">
    <citation type="submission" date="2017-08" db="EMBL/GenBank/DDBJ databases">
        <title>Salimicrobium alkalisoli sp. nov., isolated from saline alkaline soil.</title>
        <authorList>
            <person name="Zhang G."/>
            <person name="Xiong Q."/>
        </authorList>
    </citation>
    <scope>NUCLEOTIDE SEQUENCE [LARGE SCALE GENOMIC DNA]</scope>
    <source>
        <strain evidence="2 3">WN024</strain>
    </source>
</reference>
<accession>A0ABX4HUW1</accession>
<feature type="transmembrane region" description="Helical" evidence="1">
    <location>
        <begin position="58"/>
        <end position="83"/>
    </location>
</feature>
<feature type="transmembrane region" description="Helical" evidence="1">
    <location>
        <begin position="168"/>
        <end position="187"/>
    </location>
</feature>